<dbReference type="Proteomes" id="UP000012015">
    <property type="component" value="Unassembled WGS sequence"/>
</dbReference>
<keyword evidence="2" id="KW-1185">Reference proteome</keyword>
<name>M7NEA4_9MICC</name>
<protein>
    <submittedName>
        <fullName evidence="1">Uncharacterized protein</fullName>
    </submittedName>
</protein>
<gene>
    <name evidence="1" type="ORF">ADIAG_03945</name>
</gene>
<evidence type="ECO:0000313" key="2">
    <source>
        <dbReference type="Proteomes" id="UP000012015"/>
    </source>
</evidence>
<dbReference type="PATRIC" id="fig|1276920.7.peg.3940"/>
<evidence type="ECO:0000313" key="1">
    <source>
        <dbReference type="EMBL" id="EMQ96808.1"/>
    </source>
</evidence>
<sequence length="69" mass="7321">MSATGNRGGGQRSKGERSFVATRVSVECRAKLDAAARSSNLSVSEYVEALIAQAVRDVDLHGSRLQKTA</sequence>
<reference evidence="1 2" key="1">
    <citation type="journal article" date="2013" name="Genome Announc.">
        <title>Draft Genome Sequence of Arthrobacter gangotriensis Strain Lz1yT, Isolated from a Penguin Rookery Soil Sample Collected in Antarctica, near the Indian Station Dakshin Gangotri.</title>
        <authorList>
            <person name="Shivaji S."/>
            <person name="Ara S."/>
            <person name="Bandi S."/>
            <person name="Singh A."/>
            <person name="Kumar Pinnaka A."/>
        </authorList>
    </citation>
    <scope>NUCLEOTIDE SEQUENCE [LARGE SCALE GENOMIC DNA]</scope>
    <source>
        <strain evidence="1 2">Lz1y</strain>
    </source>
</reference>
<dbReference type="AlphaFoldDB" id="M7NEA4"/>
<organism evidence="1 2">
    <name type="scientific">Paeniglutamicibacter gangotriensis Lz1y</name>
    <dbReference type="NCBI Taxonomy" id="1276920"/>
    <lineage>
        <taxon>Bacteria</taxon>
        <taxon>Bacillati</taxon>
        <taxon>Actinomycetota</taxon>
        <taxon>Actinomycetes</taxon>
        <taxon>Micrococcales</taxon>
        <taxon>Micrococcaceae</taxon>
        <taxon>Paeniglutamicibacter</taxon>
    </lineage>
</organism>
<proteinExistence type="predicted"/>
<accession>M7NEA4</accession>
<comment type="caution">
    <text evidence="1">The sequence shown here is derived from an EMBL/GenBank/DDBJ whole genome shotgun (WGS) entry which is preliminary data.</text>
</comment>
<dbReference type="EMBL" id="AOCK01000014">
    <property type="protein sequence ID" value="EMQ96808.1"/>
    <property type="molecule type" value="Genomic_DNA"/>
</dbReference>